<name>A0A7Y6NMJ6_9BURK</name>
<reference evidence="1 2" key="1">
    <citation type="submission" date="2020-06" db="EMBL/GenBank/DDBJ databases">
        <title>Schlegella sp. ID0723 isolated from air conditioner.</title>
        <authorList>
            <person name="Kim D.Y."/>
            <person name="Kim D.-U."/>
        </authorList>
    </citation>
    <scope>NUCLEOTIDE SEQUENCE [LARGE SCALE GENOMIC DNA]</scope>
    <source>
        <strain evidence="1 2">ID0723</strain>
    </source>
</reference>
<protein>
    <recommendedName>
        <fullName evidence="3">SCP2 domain-containing protein</fullName>
    </recommendedName>
</protein>
<evidence type="ECO:0000313" key="1">
    <source>
        <dbReference type="EMBL" id="NUZ05907.1"/>
    </source>
</evidence>
<proteinExistence type="predicted"/>
<accession>A0A7Y6NMJ6</accession>
<comment type="caution">
    <text evidence="1">The sequence shown here is derived from an EMBL/GenBank/DDBJ whole genome shotgun (WGS) entry which is preliminary data.</text>
</comment>
<evidence type="ECO:0008006" key="3">
    <source>
        <dbReference type="Google" id="ProtNLM"/>
    </source>
</evidence>
<gene>
    <name evidence="1" type="ORF">HQN59_09025</name>
</gene>
<dbReference type="AlphaFoldDB" id="A0A7Y6NMJ6"/>
<sequence>MPQPDFFGFLAQAVEALKEQAPFAYRRFHAQFAPLRACLSPGDDTRTVWLDGDRLAIRDGVHDAAVRARFELATIDDLVDGRLTLLDALIGERLWLSGRPEHVERFFDAFTTFIIGSMRSHKMQALMAAFRGHRQPD</sequence>
<organism evidence="1 2">
    <name type="scientific">Piscinibacter koreensis</name>
    <dbReference type="NCBI Taxonomy" id="2742824"/>
    <lineage>
        <taxon>Bacteria</taxon>
        <taxon>Pseudomonadati</taxon>
        <taxon>Pseudomonadota</taxon>
        <taxon>Betaproteobacteria</taxon>
        <taxon>Burkholderiales</taxon>
        <taxon>Sphaerotilaceae</taxon>
        <taxon>Piscinibacter</taxon>
    </lineage>
</organism>
<evidence type="ECO:0000313" key="2">
    <source>
        <dbReference type="Proteomes" id="UP000529637"/>
    </source>
</evidence>
<dbReference type="Proteomes" id="UP000529637">
    <property type="component" value="Unassembled WGS sequence"/>
</dbReference>
<dbReference type="RefSeq" id="WP_176068281.1">
    <property type="nucleotide sequence ID" value="NZ_JABWMJ010000003.1"/>
</dbReference>
<dbReference type="EMBL" id="JABWMJ010000003">
    <property type="protein sequence ID" value="NUZ05907.1"/>
    <property type="molecule type" value="Genomic_DNA"/>
</dbReference>
<keyword evidence="2" id="KW-1185">Reference proteome</keyword>